<evidence type="ECO:0000313" key="15">
    <source>
        <dbReference type="EMBL" id="QDT61424.1"/>
    </source>
</evidence>
<evidence type="ECO:0000256" key="6">
    <source>
        <dbReference type="ARBA" id="ARBA00022777"/>
    </source>
</evidence>
<keyword evidence="7" id="KW-0067">ATP-binding</keyword>
<dbReference type="PANTHER" id="PTHR43065:SF10">
    <property type="entry name" value="PEROXIDE STRESS-ACTIVATED HISTIDINE KINASE MAK3"/>
    <property type="match status" value="1"/>
</dbReference>
<dbReference type="CDD" id="cd00130">
    <property type="entry name" value="PAS"/>
    <property type="match status" value="1"/>
</dbReference>
<dbReference type="Pfam" id="PF00512">
    <property type="entry name" value="HisKA"/>
    <property type="match status" value="1"/>
</dbReference>
<dbReference type="PROSITE" id="PS50113">
    <property type="entry name" value="PAC"/>
    <property type="match status" value="1"/>
</dbReference>
<accession>A0A517SZ45</accession>
<evidence type="ECO:0000256" key="7">
    <source>
        <dbReference type="ARBA" id="ARBA00022840"/>
    </source>
</evidence>
<comment type="function">
    <text evidence="9">Putative oxygen sensor; modulates the activity of FixJ, a transcriptional activator of nitrogen fixation fixK gene. FixL probably acts as a kinase that phosphorylates FixJ.</text>
</comment>
<comment type="catalytic activity">
    <reaction evidence="1">
        <text>ATP + protein L-histidine = ADP + protein N-phospho-L-histidine.</text>
        <dbReference type="EC" id="2.7.13.3"/>
    </reaction>
</comment>
<dbReference type="Gene3D" id="3.30.450.20">
    <property type="entry name" value="PAS domain"/>
    <property type="match status" value="1"/>
</dbReference>
<dbReference type="CDD" id="cd00082">
    <property type="entry name" value="HisKA"/>
    <property type="match status" value="1"/>
</dbReference>
<dbReference type="PROSITE" id="PS50112">
    <property type="entry name" value="PAS"/>
    <property type="match status" value="1"/>
</dbReference>
<evidence type="ECO:0000256" key="9">
    <source>
        <dbReference type="ARBA" id="ARBA00059827"/>
    </source>
</evidence>
<dbReference type="FunFam" id="3.30.450.20:FF:000060">
    <property type="entry name" value="Sensor protein FixL"/>
    <property type="match status" value="1"/>
</dbReference>
<dbReference type="InterPro" id="IPR003661">
    <property type="entry name" value="HisK_dim/P_dom"/>
</dbReference>
<dbReference type="SMART" id="SM00387">
    <property type="entry name" value="HATPase_c"/>
    <property type="match status" value="1"/>
</dbReference>
<gene>
    <name evidence="15" type="primary">fixL_4</name>
    <name evidence="15" type="ORF">SV7mr_39590</name>
</gene>
<organism evidence="15 16">
    <name type="scientific">Stieleria bergensis</name>
    <dbReference type="NCBI Taxonomy" id="2528025"/>
    <lineage>
        <taxon>Bacteria</taxon>
        <taxon>Pseudomonadati</taxon>
        <taxon>Planctomycetota</taxon>
        <taxon>Planctomycetia</taxon>
        <taxon>Pirellulales</taxon>
        <taxon>Pirellulaceae</taxon>
        <taxon>Stieleria</taxon>
    </lineage>
</organism>
<evidence type="ECO:0000256" key="3">
    <source>
        <dbReference type="ARBA" id="ARBA00022553"/>
    </source>
</evidence>
<reference evidence="15 16" key="1">
    <citation type="submission" date="2019-02" db="EMBL/GenBank/DDBJ databases">
        <title>Deep-cultivation of Planctomycetes and their phenomic and genomic characterization uncovers novel biology.</title>
        <authorList>
            <person name="Wiegand S."/>
            <person name="Jogler M."/>
            <person name="Boedeker C."/>
            <person name="Pinto D."/>
            <person name="Vollmers J."/>
            <person name="Rivas-Marin E."/>
            <person name="Kohn T."/>
            <person name="Peeters S.H."/>
            <person name="Heuer A."/>
            <person name="Rast P."/>
            <person name="Oberbeckmann S."/>
            <person name="Bunk B."/>
            <person name="Jeske O."/>
            <person name="Meyerdierks A."/>
            <person name="Storesund J.E."/>
            <person name="Kallscheuer N."/>
            <person name="Luecker S."/>
            <person name="Lage O.M."/>
            <person name="Pohl T."/>
            <person name="Merkel B.J."/>
            <person name="Hornburger P."/>
            <person name="Mueller R.-W."/>
            <person name="Bruemmer F."/>
            <person name="Labrenz M."/>
            <person name="Spormann A.M."/>
            <person name="Op den Camp H."/>
            <person name="Overmann J."/>
            <person name="Amann R."/>
            <person name="Jetten M.S.M."/>
            <person name="Mascher T."/>
            <person name="Medema M.H."/>
            <person name="Devos D.P."/>
            <person name="Kaster A.-K."/>
            <person name="Ovreas L."/>
            <person name="Rohde M."/>
            <person name="Galperin M.Y."/>
            <person name="Jogler C."/>
        </authorList>
    </citation>
    <scope>NUCLEOTIDE SEQUENCE [LARGE SCALE GENOMIC DNA]</scope>
    <source>
        <strain evidence="15 16">SV_7m_r</strain>
    </source>
</reference>
<feature type="domain" description="PAC" evidence="14">
    <location>
        <begin position="76"/>
        <end position="135"/>
    </location>
</feature>
<dbReference type="InterPro" id="IPR004358">
    <property type="entry name" value="Sig_transdc_His_kin-like_C"/>
</dbReference>
<evidence type="ECO:0000256" key="1">
    <source>
        <dbReference type="ARBA" id="ARBA00000085"/>
    </source>
</evidence>
<protein>
    <recommendedName>
        <fullName evidence="10">Sensor protein FixL</fullName>
        <ecNumber evidence="2">2.7.13.3</ecNumber>
    </recommendedName>
</protein>
<keyword evidence="8" id="KW-0902">Two-component regulatory system</keyword>
<dbReference type="InterPro" id="IPR000014">
    <property type="entry name" value="PAS"/>
</dbReference>
<dbReference type="SMART" id="SM00388">
    <property type="entry name" value="HisKA"/>
    <property type="match status" value="1"/>
</dbReference>
<feature type="domain" description="PAS" evidence="13">
    <location>
        <begin position="8"/>
        <end position="61"/>
    </location>
</feature>
<dbReference type="Gene3D" id="1.10.287.130">
    <property type="match status" value="1"/>
</dbReference>
<evidence type="ECO:0000256" key="10">
    <source>
        <dbReference type="ARBA" id="ARBA00070616"/>
    </source>
</evidence>
<dbReference type="SUPFAM" id="SSF55874">
    <property type="entry name" value="ATPase domain of HSP90 chaperone/DNA topoisomerase II/histidine kinase"/>
    <property type="match status" value="1"/>
</dbReference>
<dbReference type="InterPro" id="IPR000700">
    <property type="entry name" value="PAS-assoc_C"/>
</dbReference>
<dbReference type="InterPro" id="IPR005467">
    <property type="entry name" value="His_kinase_dom"/>
</dbReference>
<keyword evidence="3" id="KW-0597">Phosphoprotein</keyword>
<keyword evidence="16" id="KW-1185">Reference proteome</keyword>
<dbReference type="Gene3D" id="3.30.565.10">
    <property type="entry name" value="Histidine kinase-like ATPase, C-terminal domain"/>
    <property type="match status" value="1"/>
</dbReference>
<evidence type="ECO:0000259" key="14">
    <source>
        <dbReference type="PROSITE" id="PS50113"/>
    </source>
</evidence>
<dbReference type="InterPro" id="IPR035965">
    <property type="entry name" value="PAS-like_dom_sf"/>
</dbReference>
<dbReference type="InterPro" id="IPR003594">
    <property type="entry name" value="HATPase_dom"/>
</dbReference>
<sequence length="381" mass="42046">MQMDDHEQQAILASVLKTAVDAIVIIDQRGIVQSVNPATERMFGFGASELIGQNVKILMPSPYHEQHDGYLDWYEETSEKKIIGIGREVIGKRKDGSTFPLHLAVSEVESGSRKLYTGILRDISDLKAVEQELKRLNATLDQRVHQQAEQLHQAETQLIEKEKFATLGRISGGIAHEIRNPLNAIKTSAYYLLNARSPSPAKHEEHLQRIDRQVTVIDSAVTALSDLARLPEPNATAVSIPDIVEAILRDKQLPRSIEVRKDFPTDLPGAWVDEKQLPIVLKNLIRNARDAMPDGGVLELAAQVDDQQVQVLVTDTGVGMTAEVVERLCEPFFSTKARGMGLGMAITMAILQKNHGTMQVDSTVGQGTRFTLSLPIGGDDR</sequence>
<evidence type="ECO:0000256" key="2">
    <source>
        <dbReference type="ARBA" id="ARBA00012438"/>
    </source>
</evidence>
<feature type="domain" description="Histidine kinase" evidence="12">
    <location>
        <begin position="173"/>
        <end position="378"/>
    </location>
</feature>
<keyword evidence="6" id="KW-0418">Kinase</keyword>
<dbReference type="NCBIfam" id="TIGR00229">
    <property type="entry name" value="sensory_box"/>
    <property type="match status" value="1"/>
</dbReference>
<keyword evidence="5" id="KW-0547">Nucleotide-binding</keyword>
<keyword evidence="11" id="KW-0175">Coiled coil</keyword>
<dbReference type="Pfam" id="PF00989">
    <property type="entry name" value="PAS"/>
    <property type="match status" value="1"/>
</dbReference>
<dbReference type="Pfam" id="PF02518">
    <property type="entry name" value="HATPase_c"/>
    <property type="match status" value="1"/>
</dbReference>
<name>A0A517SZ45_9BACT</name>
<keyword evidence="4 15" id="KW-0808">Transferase</keyword>
<evidence type="ECO:0000256" key="8">
    <source>
        <dbReference type="ARBA" id="ARBA00023012"/>
    </source>
</evidence>
<dbReference type="GO" id="GO:0005524">
    <property type="term" value="F:ATP binding"/>
    <property type="evidence" value="ECO:0007669"/>
    <property type="project" value="UniProtKB-KW"/>
</dbReference>
<dbReference type="SUPFAM" id="SSF47384">
    <property type="entry name" value="Homodimeric domain of signal transducing histidine kinase"/>
    <property type="match status" value="1"/>
</dbReference>
<dbReference type="Proteomes" id="UP000315003">
    <property type="component" value="Chromosome"/>
</dbReference>
<evidence type="ECO:0000313" key="16">
    <source>
        <dbReference type="Proteomes" id="UP000315003"/>
    </source>
</evidence>
<dbReference type="InterPro" id="IPR013767">
    <property type="entry name" value="PAS_fold"/>
</dbReference>
<dbReference type="PROSITE" id="PS50109">
    <property type="entry name" value="HIS_KIN"/>
    <property type="match status" value="1"/>
</dbReference>
<dbReference type="SMART" id="SM00091">
    <property type="entry name" value="PAS"/>
    <property type="match status" value="1"/>
</dbReference>
<dbReference type="GO" id="GO:0006355">
    <property type="term" value="P:regulation of DNA-templated transcription"/>
    <property type="evidence" value="ECO:0007669"/>
    <property type="project" value="InterPro"/>
</dbReference>
<dbReference type="EMBL" id="CP036272">
    <property type="protein sequence ID" value="QDT61424.1"/>
    <property type="molecule type" value="Genomic_DNA"/>
</dbReference>
<feature type="coiled-coil region" evidence="11">
    <location>
        <begin position="126"/>
        <end position="157"/>
    </location>
</feature>
<dbReference type="EC" id="2.7.13.3" evidence="2"/>
<dbReference type="GO" id="GO:0000155">
    <property type="term" value="F:phosphorelay sensor kinase activity"/>
    <property type="evidence" value="ECO:0007669"/>
    <property type="project" value="InterPro"/>
</dbReference>
<proteinExistence type="predicted"/>
<evidence type="ECO:0000256" key="5">
    <source>
        <dbReference type="ARBA" id="ARBA00022741"/>
    </source>
</evidence>
<dbReference type="PRINTS" id="PR00344">
    <property type="entry name" value="BCTRLSENSOR"/>
</dbReference>
<evidence type="ECO:0000256" key="11">
    <source>
        <dbReference type="SAM" id="Coils"/>
    </source>
</evidence>
<evidence type="ECO:0000259" key="12">
    <source>
        <dbReference type="PROSITE" id="PS50109"/>
    </source>
</evidence>
<dbReference type="InterPro" id="IPR036097">
    <property type="entry name" value="HisK_dim/P_sf"/>
</dbReference>
<evidence type="ECO:0000259" key="13">
    <source>
        <dbReference type="PROSITE" id="PS50112"/>
    </source>
</evidence>
<dbReference type="PANTHER" id="PTHR43065">
    <property type="entry name" value="SENSOR HISTIDINE KINASE"/>
    <property type="match status" value="1"/>
</dbReference>
<dbReference type="SUPFAM" id="SSF55785">
    <property type="entry name" value="PYP-like sensor domain (PAS domain)"/>
    <property type="match status" value="1"/>
</dbReference>
<evidence type="ECO:0000256" key="4">
    <source>
        <dbReference type="ARBA" id="ARBA00022679"/>
    </source>
</evidence>
<dbReference type="InterPro" id="IPR036890">
    <property type="entry name" value="HATPase_C_sf"/>
</dbReference>
<dbReference type="AlphaFoldDB" id="A0A517SZ45"/>